<feature type="transmembrane region" description="Helical" evidence="1">
    <location>
        <begin position="56"/>
        <end position="76"/>
    </location>
</feature>
<gene>
    <name evidence="3" type="ORF">SAMN04488063_2278</name>
</gene>
<feature type="transmembrane region" description="Helical" evidence="1">
    <location>
        <begin position="88"/>
        <end position="111"/>
    </location>
</feature>
<feature type="transmembrane region" description="Helical" evidence="1">
    <location>
        <begin position="195"/>
        <end position="211"/>
    </location>
</feature>
<evidence type="ECO:0000259" key="2">
    <source>
        <dbReference type="SMART" id="SM00014"/>
    </source>
</evidence>
<feature type="transmembrane region" description="Helical" evidence="1">
    <location>
        <begin position="148"/>
        <end position="166"/>
    </location>
</feature>
<feature type="transmembrane region" description="Helical" evidence="1">
    <location>
        <begin position="248"/>
        <end position="269"/>
    </location>
</feature>
<dbReference type="RefSeq" id="WP_143095493.1">
    <property type="nucleotide sequence ID" value="NZ_FOOQ01000002.1"/>
</dbReference>
<dbReference type="PANTHER" id="PTHR14969:SF13">
    <property type="entry name" value="AT30094P"/>
    <property type="match status" value="1"/>
</dbReference>
<feature type="transmembrane region" description="Helical" evidence="1">
    <location>
        <begin position="173"/>
        <end position="189"/>
    </location>
</feature>
<dbReference type="InterPro" id="IPR000326">
    <property type="entry name" value="PAP2/HPO"/>
</dbReference>
<accession>A0A1I2SNI6</accession>
<evidence type="ECO:0000313" key="4">
    <source>
        <dbReference type="Proteomes" id="UP000198876"/>
    </source>
</evidence>
<dbReference type="PANTHER" id="PTHR14969">
    <property type="entry name" value="SPHINGOSINE-1-PHOSPHATE PHOSPHOHYDROLASE"/>
    <property type="match status" value="1"/>
</dbReference>
<dbReference type="SUPFAM" id="SSF48317">
    <property type="entry name" value="Acid phosphatase/Vanadium-dependent haloperoxidase"/>
    <property type="match status" value="1"/>
</dbReference>
<sequence length="273" mass="28092">MSQTGVVGQEIGHTIRQLIPSELLPVFFVITFFGGVGFLLVAFTLDYWFLDAKRGAHSLGVAVAGAGLVVALKAFFGEPRPSVDVAAIPASGFAFPSGHATMSTVAYGLLAYDLRKSTWRVRFAAAAVVVSLISLSRVVLGVHYVRDVVAGVLFGSLFLLGGLSLTKHVPRKAFWLAAAVGTVALAVSGGSGDGLAVFGASVGGALTWELLDGYPSVGSRRGRAVLVVGVLPLLAVVGYVATRLSPPPVAVVILAGVVTSAILSAPKLVKRVA</sequence>
<evidence type="ECO:0000313" key="3">
    <source>
        <dbReference type="EMBL" id="SFG51471.1"/>
    </source>
</evidence>
<dbReference type="OrthoDB" id="10182at2157"/>
<keyword evidence="1" id="KW-1133">Transmembrane helix</keyword>
<organism evidence="3 4">
    <name type="scientific">Halopelagius inordinatus</name>
    <dbReference type="NCBI Taxonomy" id="553467"/>
    <lineage>
        <taxon>Archaea</taxon>
        <taxon>Methanobacteriati</taxon>
        <taxon>Methanobacteriota</taxon>
        <taxon>Stenosarchaea group</taxon>
        <taxon>Halobacteria</taxon>
        <taxon>Halobacteriales</taxon>
        <taxon>Haloferacaceae</taxon>
    </lineage>
</organism>
<feature type="domain" description="Phosphatidic acid phosphatase type 2/haloperoxidase" evidence="2">
    <location>
        <begin position="53"/>
        <end position="163"/>
    </location>
</feature>
<feature type="transmembrane region" description="Helical" evidence="1">
    <location>
        <begin position="223"/>
        <end position="242"/>
    </location>
</feature>
<dbReference type="InterPro" id="IPR036938">
    <property type="entry name" value="PAP2/HPO_sf"/>
</dbReference>
<reference evidence="4" key="1">
    <citation type="submission" date="2016-10" db="EMBL/GenBank/DDBJ databases">
        <authorList>
            <person name="Varghese N."/>
            <person name="Submissions S."/>
        </authorList>
    </citation>
    <scope>NUCLEOTIDE SEQUENCE [LARGE SCALE GENOMIC DNA]</scope>
    <source>
        <strain evidence="4">CGMCC 1.7739</strain>
    </source>
</reference>
<feature type="transmembrane region" description="Helical" evidence="1">
    <location>
        <begin position="26"/>
        <end position="49"/>
    </location>
</feature>
<dbReference type="Gene3D" id="1.20.144.10">
    <property type="entry name" value="Phosphatidic acid phosphatase type 2/haloperoxidase"/>
    <property type="match status" value="1"/>
</dbReference>
<evidence type="ECO:0000256" key="1">
    <source>
        <dbReference type="SAM" id="Phobius"/>
    </source>
</evidence>
<name>A0A1I2SNI6_9EURY</name>
<dbReference type="AlphaFoldDB" id="A0A1I2SNI6"/>
<dbReference type="SMART" id="SM00014">
    <property type="entry name" value="acidPPc"/>
    <property type="match status" value="1"/>
</dbReference>
<dbReference type="Pfam" id="PF01569">
    <property type="entry name" value="PAP2"/>
    <property type="match status" value="1"/>
</dbReference>
<feature type="transmembrane region" description="Helical" evidence="1">
    <location>
        <begin position="123"/>
        <end position="142"/>
    </location>
</feature>
<dbReference type="STRING" id="553467.SAMN04488063_2278"/>
<dbReference type="EMBL" id="FOOQ01000002">
    <property type="protein sequence ID" value="SFG51471.1"/>
    <property type="molecule type" value="Genomic_DNA"/>
</dbReference>
<protein>
    <submittedName>
        <fullName evidence="3">PAP2 superfamily protein</fullName>
    </submittedName>
</protein>
<proteinExistence type="predicted"/>
<keyword evidence="1" id="KW-0812">Transmembrane</keyword>
<keyword evidence="1" id="KW-0472">Membrane</keyword>
<dbReference type="Proteomes" id="UP000198876">
    <property type="component" value="Unassembled WGS sequence"/>
</dbReference>
<keyword evidence="4" id="KW-1185">Reference proteome</keyword>